<evidence type="ECO:0000256" key="2">
    <source>
        <dbReference type="ARBA" id="ARBA00004906"/>
    </source>
</evidence>
<feature type="domain" description="VWFA" evidence="13">
    <location>
        <begin position="5"/>
        <end position="148"/>
    </location>
</feature>
<evidence type="ECO:0000256" key="1">
    <source>
        <dbReference type="ARBA" id="ARBA00001798"/>
    </source>
</evidence>
<dbReference type="Gene3D" id="1.20.120.1750">
    <property type="match status" value="1"/>
</dbReference>
<gene>
    <name evidence="15" type="ORF">PENANT_c024G10151</name>
</gene>
<dbReference type="SUPFAM" id="SSF57850">
    <property type="entry name" value="RING/U-box"/>
    <property type="match status" value="1"/>
</dbReference>
<dbReference type="EC" id="2.3.2.31" evidence="3"/>
<dbReference type="Pfam" id="PF22605">
    <property type="entry name" value="IBR_2"/>
    <property type="match status" value="1"/>
</dbReference>
<dbReference type="InterPro" id="IPR002035">
    <property type="entry name" value="VWF_A"/>
</dbReference>
<dbReference type="PROSITE" id="PS50089">
    <property type="entry name" value="ZF_RING_2"/>
    <property type="match status" value="1"/>
</dbReference>
<evidence type="ECO:0000259" key="13">
    <source>
        <dbReference type="PROSITE" id="PS50234"/>
    </source>
</evidence>
<feature type="domain" description="RING-type" evidence="14">
    <location>
        <begin position="821"/>
        <end position="1034"/>
    </location>
</feature>
<comment type="pathway">
    <text evidence="2">Protein modification; protein ubiquitination.</text>
</comment>
<dbReference type="SUPFAM" id="SSF53300">
    <property type="entry name" value="vWA-like"/>
    <property type="match status" value="1"/>
</dbReference>
<comment type="caution">
    <text evidence="15">The sequence shown here is derived from an EMBL/GenBank/DDBJ whole genome shotgun (WGS) entry which is preliminary data.</text>
</comment>
<evidence type="ECO:0000259" key="14">
    <source>
        <dbReference type="PROSITE" id="PS51873"/>
    </source>
</evidence>
<evidence type="ECO:0000256" key="3">
    <source>
        <dbReference type="ARBA" id="ARBA00012251"/>
    </source>
</evidence>
<feature type="region of interest" description="Disordered" evidence="11">
    <location>
        <begin position="1029"/>
        <end position="1057"/>
    </location>
</feature>
<evidence type="ECO:0000256" key="10">
    <source>
        <dbReference type="PROSITE-ProRule" id="PRU00175"/>
    </source>
</evidence>
<proteinExistence type="predicted"/>
<evidence type="ECO:0000256" key="6">
    <source>
        <dbReference type="ARBA" id="ARBA00022737"/>
    </source>
</evidence>
<evidence type="ECO:0000313" key="15">
    <source>
        <dbReference type="EMBL" id="OQD81917.1"/>
    </source>
</evidence>
<keyword evidence="5" id="KW-0479">Metal-binding</keyword>
<evidence type="ECO:0000256" key="5">
    <source>
        <dbReference type="ARBA" id="ARBA00022723"/>
    </source>
</evidence>
<evidence type="ECO:0000256" key="4">
    <source>
        <dbReference type="ARBA" id="ARBA00022679"/>
    </source>
</evidence>
<dbReference type="InterPro" id="IPR036465">
    <property type="entry name" value="vWFA_dom_sf"/>
</dbReference>
<dbReference type="GO" id="GO:0008270">
    <property type="term" value="F:zinc ion binding"/>
    <property type="evidence" value="ECO:0007669"/>
    <property type="project" value="UniProtKB-KW"/>
</dbReference>
<dbReference type="EMBL" id="MDYN01000024">
    <property type="protein sequence ID" value="OQD81917.1"/>
    <property type="molecule type" value="Genomic_DNA"/>
</dbReference>
<keyword evidence="16" id="KW-1185">Reference proteome</keyword>
<dbReference type="CDD" id="cd00198">
    <property type="entry name" value="vWFA"/>
    <property type="match status" value="1"/>
</dbReference>
<protein>
    <recommendedName>
        <fullName evidence="3">RBR-type E3 ubiquitin transferase</fullName>
        <ecNumber evidence="3">2.3.2.31</ecNumber>
    </recommendedName>
</protein>
<comment type="catalytic activity">
    <reaction evidence="1">
        <text>[E2 ubiquitin-conjugating enzyme]-S-ubiquitinyl-L-cysteine + [acceptor protein]-L-lysine = [E2 ubiquitin-conjugating enzyme]-L-cysteine + [acceptor protein]-N(6)-ubiquitinyl-L-lysine.</text>
        <dbReference type="EC" id="2.3.2.31"/>
    </reaction>
</comment>
<evidence type="ECO:0000256" key="7">
    <source>
        <dbReference type="ARBA" id="ARBA00022771"/>
    </source>
</evidence>
<reference evidence="16" key="1">
    <citation type="journal article" date="2017" name="Nat. Microbiol.">
        <title>Global analysis of biosynthetic gene clusters reveals vast potential of secondary metabolite production in Penicillium species.</title>
        <authorList>
            <person name="Nielsen J.C."/>
            <person name="Grijseels S."/>
            <person name="Prigent S."/>
            <person name="Ji B."/>
            <person name="Dainat J."/>
            <person name="Nielsen K.F."/>
            <person name="Frisvad J.C."/>
            <person name="Workman M."/>
            <person name="Nielsen J."/>
        </authorList>
    </citation>
    <scope>NUCLEOTIDE SEQUENCE [LARGE SCALE GENOMIC DNA]</scope>
    <source>
        <strain evidence="16">IBT 31811</strain>
    </source>
</reference>
<dbReference type="STRING" id="416450.A0A1V6PYR5"/>
<dbReference type="InterPro" id="IPR044066">
    <property type="entry name" value="TRIAD_supradom"/>
</dbReference>
<accession>A0A1V6PYR5</accession>
<dbReference type="Proteomes" id="UP000191672">
    <property type="component" value="Unassembled WGS sequence"/>
</dbReference>
<feature type="domain" description="RING-type" evidence="12">
    <location>
        <begin position="825"/>
        <end position="879"/>
    </location>
</feature>
<feature type="compositionally biased region" description="Acidic residues" evidence="11">
    <location>
        <begin position="1033"/>
        <end position="1050"/>
    </location>
</feature>
<dbReference type="InterPro" id="IPR001841">
    <property type="entry name" value="Znf_RING"/>
</dbReference>
<keyword evidence="9" id="KW-0862">Zinc</keyword>
<dbReference type="PROSITE" id="PS50234">
    <property type="entry name" value="VWFA"/>
    <property type="match status" value="1"/>
</dbReference>
<name>A0A1V6PYR5_9EURO</name>
<keyword evidence="7 10" id="KW-0863">Zinc-finger</keyword>
<evidence type="ECO:0000256" key="8">
    <source>
        <dbReference type="ARBA" id="ARBA00022786"/>
    </source>
</evidence>
<dbReference type="Gene3D" id="3.40.50.410">
    <property type="entry name" value="von Willebrand factor, type A domain"/>
    <property type="match status" value="1"/>
</dbReference>
<evidence type="ECO:0000259" key="12">
    <source>
        <dbReference type="PROSITE" id="PS50089"/>
    </source>
</evidence>
<dbReference type="GO" id="GO:0061630">
    <property type="term" value="F:ubiquitin protein ligase activity"/>
    <property type="evidence" value="ECO:0007669"/>
    <property type="project" value="UniProtKB-EC"/>
</dbReference>
<dbReference type="InterPro" id="IPR054694">
    <property type="entry name" value="Parkin-like_IBR"/>
</dbReference>
<evidence type="ECO:0000256" key="11">
    <source>
        <dbReference type="SAM" id="MobiDB-lite"/>
    </source>
</evidence>
<sequence length="1057" mass="118370">MEKHDLLILVDATGSMMEYLRSLNNSLPQIISISALTGCFSRIGVLAFRDYDYTGDKLLDWPGWLHQNSDEASQESQPDLIDFVKQLKPLGNSDTDEAHKTALARAYELMRPDAETLIFLYTDAPPHPNVDQTTRLRNTPLEQAALSLTHMRGEDAGWYTYLCHITGGACTSLKWEEDPSQLTVDLLLAWMGVEKAPSPSSSGEEYTTGNLLQYRSADDIEEVLSEKDVKSLSYFSQTQNDTRRNNIRATCLTTHILKRLIPKRTTPVLDFAKRWNTDPQYKDLVVKCLTQIINENVQAMALNPVFGTLWRAVCNDRDHGHREELLVAFSRSLEKITDTSQRENMKQWLEDSYDFAQEITSNINSVSDDDKYPCVFLDPTLCFSRATTGSGDSTNSNSTLTRADLLEIGRSCNPHILRRVGTILTQMTVVESAKDLPEHIASAGSEQVVKIPLAMATQKYRSLFWKYLFHLIVPGTKLSARPAALVAALSLRMGMKPLTEVAAREVLGFKTKWNDISTPENWNIGCLTLLIDADEAYHRNQSEALDHAGEAMNNYRLLSPNDKVFFERLVAFKLLELNLNTTLNAQTPWTPDKSSGPIGPLVTCRLCKFPRSVTIMGEDSTCGQCIGVQAENMKARIEVGVSHEVTSTSNATWVECRAVSCKAQYIVYAVNALNVPPKCYYCRNQTSNAAPTVKCSRCLNSMIYPTEYRPSSFDESEFICPHCTAGNEPTTEVEVTANQLEAQNTLSWLAQDTEKPNERAFPNISVFQVISTMGAEGFMSRITLFPIPDADLSLVYNGKLIHNSLGLTKTLQTLVAKRKTTKTECSLCFSSFKAGTLNRACGRNGCHQKICTCCLDGWYGLNSAGCIINTATLACPFCRRHPASKRLAKHGMGIQAIKDLALAVQNKGSLIYAWCQECHTAKEFMERSCARGAPPEVKDWTCEECHAEWDRRRLAETRDERARAEIEARMLDTIKPCPKCETMTMRISGCGHMKCLVEGCGVDWCYFCGKDFGDDVIYKHMSEEHGGFFGGEFENEDEWTDEEGDDDEDGQIMRDIE</sequence>
<organism evidence="15 16">
    <name type="scientific">Penicillium antarcticum</name>
    <dbReference type="NCBI Taxonomy" id="416450"/>
    <lineage>
        <taxon>Eukaryota</taxon>
        <taxon>Fungi</taxon>
        <taxon>Dikarya</taxon>
        <taxon>Ascomycota</taxon>
        <taxon>Pezizomycotina</taxon>
        <taxon>Eurotiomycetes</taxon>
        <taxon>Eurotiomycetidae</taxon>
        <taxon>Eurotiales</taxon>
        <taxon>Aspergillaceae</taxon>
        <taxon>Penicillium</taxon>
    </lineage>
</organism>
<dbReference type="PROSITE" id="PS51873">
    <property type="entry name" value="TRIAD"/>
    <property type="match status" value="1"/>
</dbReference>
<dbReference type="AlphaFoldDB" id="A0A1V6PYR5"/>
<keyword evidence="6" id="KW-0677">Repeat</keyword>
<evidence type="ECO:0000313" key="16">
    <source>
        <dbReference type="Proteomes" id="UP000191672"/>
    </source>
</evidence>
<keyword evidence="4" id="KW-0808">Transferase</keyword>
<keyword evidence="8" id="KW-0833">Ubl conjugation pathway</keyword>
<evidence type="ECO:0000256" key="9">
    <source>
        <dbReference type="ARBA" id="ARBA00022833"/>
    </source>
</evidence>